<keyword evidence="3" id="KW-0677">Repeat</keyword>
<dbReference type="PROSITE" id="PS50017">
    <property type="entry name" value="DEATH_DOMAIN"/>
    <property type="match status" value="1"/>
</dbReference>
<dbReference type="GO" id="GO:0005031">
    <property type="term" value="F:tumor necrosis factor receptor activity"/>
    <property type="evidence" value="ECO:0007669"/>
    <property type="project" value="TreeGrafter"/>
</dbReference>
<sequence>MQWQSGACVCVIFFSFILRVETKKEVFCRPGKHEHYVEQYTCKNVTNARHGWGYGKYKEVDMDPEHGAVSCRGCVQCGPRVSFSKFIGYGPCRPCKNCLARGLGEDRPCTTNRNARCGAPLTPPPTKQPLQNIEKPIDPRMTQQKHYLSTASEDLTSFKSVFLYTVVSMVFLMILIFTVLYVRKRRSYSTSNLNRGSSPQQTQQRTNRIRISDATLGTSLTQNDEQQSAGNRKMRLNTGNDVIREHETNPDRCQKESNHETIPLIESHFKILDEHHLLDIDGAPLQTNRPTQRFAYPRGLESNERTETLTDAELQKLCPALAAKNSYRRVGRMLGVRDRDIDIIREETRGDPKEFAFQTLKKWTELKGKDATWQQLCLAFRRIARQDLVDEINSSNNPSSRK</sequence>
<reference evidence="10" key="1">
    <citation type="journal article" date="2016" name="Fish Shellfish Immunol.">
        <title>Cloning, characterization and comparative analysis of four death receptorTNFRs from the oyster Crassostrea hongkongensis.</title>
        <authorList>
            <person name="Xiang Z."/>
            <person name="Xiao S."/>
            <person name="Wang F."/>
            <person name="Qin Y."/>
            <person name="Wu J."/>
            <person name="Ma H."/>
            <person name="Li J."/>
            <person name="Yu Z."/>
        </authorList>
    </citation>
    <scope>NUCLEOTIDE SEQUENCE</scope>
</reference>
<keyword evidence="7" id="KW-0472">Membrane</keyword>
<keyword evidence="2 8" id="KW-0732">Signal</keyword>
<dbReference type="InterPro" id="IPR001368">
    <property type="entry name" value="TNFR/NGFR_Cys_rich_reg"/>
</dbReference>
<dbReference type="AlphaFoldDB" id="A0A1L3GTQ9"/>
<evidence type="ECO:0000256" key="3">
    <source>
        <dbReference type="ARBA" id="ARBA00022737"/>
    </source>
</evidence>
<dbReference type="PANTHER" id="PTHR46874">
    <property type="entry name" value="TUMOR NECROSIS FACTOR RECEPTOR SUPERFAMILY MEMBER 6"/>
    <property type="match status" value="1"/>
</dbReference>
<evidence type="ECO:0000256" key="4">
    <source>
        <dbReference type="ARBA" id="ARBA00023157"/>
    </source>
</evidence>
<keyword evidence="10" id="KW-0675">Receptor</keyword>
<dbReference type="GO" id="GO:0043066">
    <property type="term" value="P:negative regulation of apoptotic process"/>
    <property type="evidence" value="ECO:0007669"/>
    <property type="project" value="TreeGrafter"/>
</dbReference>
<dbReference type="Gene3D" id="1.10.533.10">
    <property type="entry name" value="Death Domain, Fas"/>
    <property type="match status" value="1"/>
</dbReference>
<dbReference type="GO" id="GO:0009897">
    <property type="term" value="C:external side of plasma membrane"/>
    <property type="evidence" value="ECO:0007669"/>
    <property type="project" value="TreeGrafter"/>
</dbReference>
<dbReference type="EMBL" id="KX218230">
    <property type="protein sequence ID" value="APG29679.1"/>
    <property type="molecule type" value="mRNA"/>
</dbReference>
<keyword evidence="7" id="KW-0812">Transmembrane</keyword>
<feature type="transmembrane region" description="Helical" evidence="7">
    <location>
        <begin position="161"/>
        <end position="182"/>
    </location>
</feature>
<evidence type="ECO:0000313" key="10">
    <source>
        <dbReference type="EMBL" id="APG29679.1"/>
    </source>
</evidence>
<gene>
    <name evidence="10" type="primary">TNFR27</name>
</gene>
<feature type="domain" description="Death" evidence="9">
    <location>
        <begin position="326"/>
        <end position="396"/>
    </location>
</feature>
<dbReference type="SMART" id="SM00005">
    <property type="entry name" value="DEATH"/>
    <property type="match status" value="1"/>
</dbReference>
<proteinExistence type="evidence at transcript level"/>
<dbReference type="Gene3D" id="2.10.50.10">
    <property type="entry name" value="Tumor Necrosis Factor Receptor, subunit A, domain 2"/>
    <property type="match status" value="1"/>
</dbReference>
<evidence type="ECO:0000256" key="6">
    <source>
        <dbReference type="SAM" id="MobiDB-lite"/>
    </source>
</evidence>
<feature type="compositionally biased region" description="Polar residues" evidence="6">
    <location>
        <begin position="215"/>
        <end position="230"/>
    </location>
</feature>
<dbReference type="SMR" id="A0A1L3GTQ9"/>
<evidence type="ECO:0000256" key="5">
    <source>
        <dbReference type="ARBA" id="ARBA00023180"/>
    </source>
</evidence>
<dbReference type="SUPFAM" id="SSF47986">
    <property type="entry name" value="DEATH domain"/>
    <property type="match status" value="1"/>
</dbReference>
<dbReference type="GO" id="GO:0031265">
    <property type="term" value="C:CD95 death-inducing signaling complex"/>
    <property type="evidence" value="ECO:0007669"/>
    <property type="project" value="TreeGrafter"/>
</dbReference>
<evidence type="ECO:0000259" key="9">
    <source>
        <dbReference type="PROSITE" id="PS50017"/>
    </source>
</evidence>
<dbReference type="GO" id="GO:0097192">
    <property type="term" value="P:extrinsic apoptotic signaling pathway in absence of ligand"/>
    <property type="evidence" value="ECO:0007669"/>
    <property type="project" value="TreeGrafter"/>
</dbReference>
<protein>
    <submittedName>
        <fullName evidence="10">Tumor necrosis factor receptor 27</fullName>
    </submittedName>
</protein>
<dbReference type="GO" id="GO:0097527">
    <property type="term" value="P:necroptotic signaling pathway"/>
    <property type="evidence" value="ECO:0007669"/>
    <property type="project" value="TreeGrafter"/>
</dbReference>
<dbReference type="GO" id="GO:0032872">
    <property type="term" value="P:regulation of stress-activated MAPK cascade"/>
    <property type="evidence" value="ECO:0007669"/>
    <property type="project" value="TreeGrafter"/>
</dbReference>
<evidence type="ECO:0000256" key="1">
    <source>
        <dbReference type="ARBA" id="ARBA00022703"/>
    </source>
</evidence>
<feature type="chain" id="PRO_5012927756" evidence="8">
    <location>
        <begin position="23"/>
        <end position="402"/>
    </location>
</feature>
<dbReference type="GO" id="GO:0045121">
    <property type="term" value="C:membrane raft"/>
    <property type="evidence" value="ECO:0007669"/>
    <property type="project" value="TreeGrafter"/>
</dbReference>
<dbReference type="CDD" id="cd01670">
    <property type="entry name" value="Death"/>
    <property type="match status" value="1"/>
</dbReference>
<keyword evidence="7" id="KW-1133">Transmembrane helix</keyword>
<evidence type="ECO:0000256" key="7">
    <source>
        <dbReference type="SAM" id="Phobius"/>
    </source>
</evidence>
<dbReference type="PANTHER" id="PTHR46874:SF1">
    <property type="entry name" value="TUMOR NECROSIS FACTOR RECEPTOR SUPERFAMILY MEMBER 6"/>
    <property type="match status" value="1"/>
</dbReference>
<dbReference type="GO" id="GO:0097049">
    <property type="term" value="P:motor neuron apoptotic process"/>
    <property type="evidence" value="ECO:0007669"/>
    <property type="project" value="TreeGrafter"/>
</dbReference>
<dbReference type="Pfam" id="PF00531">
    <property type="entry name" value="Death"/>
    <property type="match status" value="1"/>
</dbReference>
<organism evidence="10">
    <name type="scientific">Magallana hongkongensis</name>
    <name type="common">Hong Kong oyster</name>
    <name type="synonym">Crassostrea hongkongensis</name>
    <dbReference type="NCBI Taxonomy" id="2653900"/>
    <lineage>
        <taxon>Eukaryota</taxon>
        <taxon>Metazoa</taxon>
        <taxon>Spiralia</taxon>
        <taxon>Lophotrochozoa</taxon>
        <taxon>Mollusca</taxon>
        <taxon>Bivalvia</taxon>
        <taxon>Autobranchia</taxon>
        <taxon>Pteriomorphia</taxon>
        <taxon>Ostreida</taxon>
        <taxon>Ostreoidea</taxon>
        <taxon>Ostreidae</taxon>
        <taxon>Magallana</taxon>
    </lineage>
</organism>
<dbReference type="PROSITE" id="PS00652">
    <property type="entry name" value="TNFR_NGFR_1"/>
    <property type="match status" value="1"/>
</dbReference>
<keyword evidence="1" id="KW-0053">Apoptosis</keyword>
<dbReference type="InterPro" id="IPR000488">
    <property type="entry name" value="Death_dom"/>
</dbReference>
<evidence type="ECO:0000256" key="2">
    <source>
        <dbReference type="ARBA" id="ARBA00022729"/>
    </source>
</evidence>
<name>A0A1L3GTQ9_MAGHO</name>
<feature type="region of interest" description="Disordered" evidence="6">
    <location>
        <begin position="188"/>
        <end position="233"/>
    </location>
</feature>
<evidence type="ECO:0000256" key="8">
    <source>
        <dbReference type="SAM" id="SignalP"/>
    </source>
</evidence>
<dbReference type="InterPro" id="IPR011029">
    <property type="entry name" value="DEATH-like_dom_sf"/>
</dbReference>
<keyword evidence="5" id="KW-0325">Glycoprotein</keyword>
<accession>A0A1L3GTQ9</accession>
<keyword evidence="4" id="KW-1015">Disulfide bond</keyword>
<feature type="compositionally biased region" description="Polar residues" evidence="6">
    <location>
        <begin position="188"/>
        <end position="199"/>
    </location>
</feature>
<feature type="signal peptide" evidence="8">
    <location>
        <begin position="1"/>
        <end position="22"/>
    </location>
</feature>